<accession>A0A0A9GK82</accession>
<reference evidence="2" key="1">
    <citation type="submission" date="2014-09" db="EMBL/GenBank/DDBJ databases">
        <authorList>
            <person name="Magalhaes I.L.F."/>
            <person name="Oliveira U."/>
            <person name="Santos F.R."/>
            <person name="Vidigal T.H.D.A."/>
            <person name="Brescovit A.D."/>
            <person name="Santos A.J."/>
        </authorList>
    </citation>
    <scope>NUCLEOTIDE SEQUENCE</scope>
    <source>
        <tissue evidence="2">Shoot tissue taken approximately 20 cm above the soil surface</tissue>
    </source>
</reference>
<reference evidence="2" key="2">
    <citation type="journal article" date="2015" name="Data Brief">
        <title>Shoot transcriptome of the giant reed, Arundo donax.</title>
        <authorList>
            <person name="Barrero R.A."/>
            <person name="Guerrero F.D."/>
            <person name="Moolhuijzen P."/>
            <person name="Goolsby J.A."/>
            <person name="Tidwell J."/>
            <person name="Bellgard S.E."/>
            <person name="Bellgard M.I."/>
        </authorList>
    </citation>
    <scope>NUCLEOTIDE SEQUENCE</scope>
    <source>
        <tissue evidence="2">Shoot tissue taken approximately 20 cm above the soil surface</tissue>
    </source>
</reference>
<feature type="signal peptide" evidence="1">
    <location>
        <begin position="1"/>
        <end position="20"/>
    </location>
</feature>
<name>A0A0A9GK82_ARUDO</name>
<proteinExistence type="predicted"/>
<sequence length="50" mass="5670">MTQWCLLLLSLNIWVGHLLLECRRAMVLVVDLLELEGLSMKSASMLQANI</sequence>
<evidence type="ECO:0000256" key="1">
    <source>
        <dbReference type="SAM" id="SignalP"/>
    </source>
</evidence>
<evidence type="ECO:0000313" key="2">
    <source>
        <dbReference type="EMBL" id="JAE22951.1"/>
    </source>
</evidence>
<feature type="chain" id="PRO_5002046312" evidence="1">
    <location>
        <begin position="21"/>
        <end position="50"/>
    </location>
</feature>
<protein>
    <submittedName>
        <fullName evidence="2">Uncharacterized protein</fullName>
    </submittedName>
</protein>
<keyword evidence="1" id="KW-0732">Signal</keyword>
<organism evidence="2">
    <name type="scientific">Arundo donax</name>
    <name type="common">Giant reed</name>
    <name type="synonym">Donax arundinaceus</name>
    <dbReference type="NCBI Taxonomy" id="35708"/>
    <lineage>
        <taxon>Eukaryota</taxon>
        <taxon>Viridiplantae</taxon>
        <taxon>Streptophyta</taxon>
        <taxon>Embryophyta</taxon>
        <taxon>Tracheophyta</taxon>
        <taxon>Spermatophyta</taxon>
        <taxon>Magnoliopsida</taxon>
        <taxon>Liliopsida</taxon>
        <taxon>Poales</taxon>
        <taxon>Poaceae</taxon>
        <taxon>PACMAD clade</taxon>
        <taxon>Arundinoideae</taxon>
        <taxon>Arundineae</taxon>
        <taxon>Arundo</taxon>
    </lineage>
</organism>
<dbReference type="EMBL" id="GBRH01174945">
    <property type="protein sequence ID" value="JAE22951.1"/>
    <property type="molecule type" value="Transcribed_RNA"/>
</dbReference>
<dbReference type="AlphaFoldDB" id="A0A0A9GK82"/>